<evidence type="ECO:0000256" key="6">
    <source>
        <dbReference type="ARBA" id="ARBA00022917"/>
    </source>
</evidence>
<dbReference type="FunFam" id="3.40.50.620:FF:000056">
    <property type="entry name" value="Leucine--tRNA ligase"/>
    <property type="match status" value="1"/>
</dbReference>
<dbReference type="GO" id="GO:0006429">
    <property type="term" value="P:leucyl-tRNA aminoacylation"/>
    <property type="evidence" value="ECO:0007669"/>
    <property type="project" value="InterPro"/>
</dbReference>
<dbReference type="PROSITE" id="PS00178">
    <property type="entry name" value="AA_TRNA_LIGASE_I"/>
    <property type="match status" value="1"/>
</dbReference>
<dbReference type="GO" id="GO:0002161">
    <property type="term" value="F:aminoacyl-tRNA deacylase activity"/>
    <property type="evidence" value="ECO:0007669"/>
    <property type="project" value="InterPro"/>
</dbReference>
<dbReference type="Pfam" id="PF00133">
    <property type="entry name" value="tRNA-synt_1"/>
    <property type="match status" value="1"/>
</dbReference>
<dbReference type="PANTHER" id="PTHR43740">
    <property type="entry name" value="LEUCYL-TRNA SYNTHETASE"/>
    <property type="match status" value="1"/>
</dbReference>
<dbReference type="EMBL" id="UINC01000032">
    <property type="protein sequence ID" value="SUZ47724.1"/>
    <property type="molecule type" value="Genomic_DNA"/>
</dbReference>
<evidence type="ECO:0000313" key="14">
    <source>
        <dbReference type="EMBL" id="SUZ47724.1"/>
    </source>
</evidence>
<keyword evidence="7" id="KW-0030">Aminoacyl-tRNA synthetase</keyword>
<dbReference type="PANTHER" id="PTHR43740:SF2">
    <property type="entry name" value="LEUCINE--TRNA LIGASE, MITOCHONDRIAL"/>
    <property type="match status" value="1"/>
</dbReference>
<dbReference type="Pfam" id="PF09334">
    <property type="entry name" value="tRNA-synt_1g"/>
    <property type="match status" value="1"/>
</dbReference>
<evidence type="ECO:0000256" key="8">
    <source>
        <dbReference type="ARBA" id="ARBA00030520"/>
    </source>
</evidence>
<evidence type="ECO:0000256" key="9">
    <source>
        <dbReference type="ARBA" id="ARBA00047469"/>
    </source>
</evidence>
<feature type="domain" description="Leucyl-tRNA synthetase editing" evidence="13">
    <location>
        <begin position="221"/>
        <end position="407"/>
    </location>
</feature>
<evidence type="ECO:0000259" key="12">
    <source>
        <dbReference type="Pfam" id="PF09334"/>
    </source>
</evidence>
<evidence type="ECO:0000256" key="1">
    <source>
        <dbReference type="ARBA" id="ARBA00005594"/>
    </source>
</evidence>
<dbReference type="InterPro" id="IPR009080">
    <property type="entry name" value="tRNAsynth_Ia_anticodon-bd"/>
</dbReference>
<dbReference type="HAMAP" id="MF_00049_B">
    <property type="entry name" value="Leu_tRNA_synth_B"/>
    <property type="match status" value="1"/>
</dbReference>
<keyword evidence="6" id="KW-0648">Protein biosynthesis</keyword>
<dbReference type="AlphaFoldDB" id="A0A381N113"/>
<evidence type="ECO:0000256" key="3">
    <source>
        <dbReference type="ARBA" id="ARBA00022598"/>
    </source>
</evidence>
<dbReference type="FunFam" id="1.10.730.10:FF:000011">
    <property type="entry name" value="Leucine--tRNA ligase chloroplastic/mitochondrial"/>
    <property type="match status" value="1"/>
</dbReference>
<dbReference type="Pfam" id="PF08264">
    <property type="entry name" value="Anticodon_1"/>
    <property type="match status" value="1"/>
</dbReference>
<evidence type="ECO:0000259" key="11">
    <source>
        <dbReference type="Pfam" id="PF08264"/>
    </source>
</evidence>
<evidence type="ECO:0000256" key="4">
    <source>
        <dbReference type="ARBA" id="ARBA00022741"/>
    </source>
</evidence>
<dbReference type="GO" id="GO:0005739">
    <property type="term" value="C:mitochondrion"/>
    <property type="evidence" value="ECO:0007669"/>
    <property type="project" value="UniProtKB-ARBA"/>
</dbReference>
<dbReference type="Gene3D" id="3.10.20.590">
    <property type="match status" value="1"/>
</dbReference>
<dbReference type="Gene3D" id="1.10.730.10">
    <property type="entry name" value="Isoleucyl-tRNA Synthetase, Domain 1"/>
    <property type="match status" value="1"/>
</dbReference>
<accession>A0A381N113</accession>
<dbReference type="EC" id="6.1.1.4" evidence="2"/>
<dbReference type="InterPro" id="IPR001412">
    <property type="entry name" value="aa-tRNA-synth_I_CS"/>
</dbReference>
<comment type="similarity">
    <text evidence="1">Belongs to the class-I aminoacyl-tRNA synthetase family.</text>
</comment>
<dbReference type="CDD" id="cd00812">
    <property type="entry name" value="LeuRS_core"/>
    <property type="match status" value="1"/>
</dbReference>
<evidence type="ECO:0000256" key="2">
    <source>
        <dbReference type="ARBA" id="ARBA00013164"/>
    </source>
</evidence>
<dbReference type="GO" id="GO:0004823">
    <property type="term" value="F:leucine-tRNA ligase activity"/>
    <property type="evidence" value="ECO:0007669"/>
    <property type="project" value="UniProtKB-EC"/>
</dbReference>
<dbReference type="SUPFAM" id="SSF50677">
    <property type="entry name" value="ValRS/IleRS/LeuRS editing domain"/>
    <property type="match status" value="1"/>
</dbReference>
<evidence type="ECO:0000256" key="7">
    <source>
        <dbReference type="ARBA" id="ARBA00023146"/>
    </source>
</evidence>
<dbReference type="PRINTS" id="PR00985">
    <property type="entry name" value="TRNASYNTHLEU"/>
</dbReference>
<sequence length="809" mass="92868">MKKEYNHLTIEPKWQQYWDDNKTFKVDIDPNKEKYYILDMFPYPSGDGLHVGHPLGYTATDILARYKRMCGFNVLHPMGWDAFGLPAEQYAVETGTHPTTTTKNNIKRFKAQIKSLGFSYDWDREINTTDPNYYKWTQWIFLQLYKKGLAYQDEVPVNWCPELGTVLANEEVIDGKSERGGYPVVRKPMRQWVFRITDYAESLLAGLDDVDWPENVKELQRNWIGRSEGANVIFELPSINQEITVFTTRPDTLFGATYMVLAPEHPLVEKLTVTKVKNEIEKYVSDTAGKSDFDRGELAKEKTGVFLGSYAINPMTNEKIPIWISDYVLMSYGTGAIMAVPGHDQRDYEFAKKFNLPIIQVVSGADIDTAAFTEIEKGKMMNSSTKDGSFTINGLSVSEAIKKTISYLENMKKGEQAVEYKLRDWLFSRQRYWGEPLPIVHKDGKHEAISEDELPLLLPEVEKYEPSKTGESPLSNLKGWVNTTDPETGEAITRETNTMPQWAGSCWYYLRFLDPNNENKPWDKDVEQYWMPVDLYVGGVEHAVLHLLYSRFWHHVLHDLGLVSTREPYKKLYNQGMIQGEDGQKMSKSRGNVINPDDVISEYGADSMRLYEMFMGPLDKSKPWSTKGLQGCSRFTDRIWRIFNQTDKLTDDPPNEETVRLLHQTIEKVTDDLENMHFNTAISQMMIFSNHLQSLDTVNNKTLKTFLLLLNPFVPHMAEELNEQMKAFESLSYAMWPVYNAELAKSDLITIAIQVNGKLRGNIQVSSEIDNKTLKNEAANVEGVKKHLKGKDIIKKIVIPGRVVNFVVK</sequence>
<keyword evidence="3" id="KW-0436">Ligase</keyword>
<protein>
    <recommendedName>
        <fullName evidence="2">leucine--tRNA ligase</fullName>
        <ecNumber evidence="2">6.1.1.4</ecNumber>
    </recommendedName>
    <alternativeName>
        <fullName evidence="8">Leucyl-tRNA synthetase</fullName>
    </alternativeName>
</protein>
<dbReference type="GO" id="GO:0005524">
    <property type="term" value="F:ATP binding"/>
    <property type="evidence" value="ECO:0007669"/>
    <property type="project" value="UniProtKB-KW"/>
</dbReference>
<dbReference type="FunFam" id="3.40.50.620:FF:000077">
    <property type="entry name" value="Leucine--tRNA ligase"/>
    <property type="match status" value="1"/>
</dbReference>
<name>A0A381N113_9ZZZZ</name>
<proteinExistence type="inferred from homology"/>
<feature type="domain" description="Methionyl/Valyl/Leucyl/Isoleucyl-tRNA synthetase anticodon-binding" evidence="11">
    <location>
        <begin position="660"/>
        <end position="770"/>
    </location>
</feature>
<feature type="domain" description="Aminoacyl-tRNA synthetase class Ia" evidence="10">
    <location>
        <begin position="421"/>
        <end position="611"/>
    </location>
</feature>
<evidence type="ECO:0000259" key="10">
    <source>
        <dbReference type="Pfam" id="PF00133"/>
    </source>
</evidence>
<dbReference type="InterPro" id="IPR025709">
    <property type="entry name" value="Leu_tRNA-synth_edit"/>
</dbReference>
<dbReference type="SUPFAM" id="SSF52374">
    <property type="entry name" value="Nucleotidylyl transferase"/>
    <property type="match status" value="1"/>
</dbReference>
<dbReference type="NCBIfam" id="TIGR00396">
    <property type="entry name" value="leuS_bact"/>
    <property type="match status" value="1"/>
</dbReference>
<evidence type="ECO:0000256" key="5">
    <source>
        <dbReference type="ARBA" id="ARBA00022840"/>
    </source>
</evidence>
<keyword evidence="4" id="KW-0547">Nucleotide-binding</keyword>
<dbReference type="Gene3D" id="3.40.50.620">
    <property type="entry name" value="HUPs"/>
    <property type="match status" value="2"/>
</dbReference>
<keyword evidence="5" id="KW-0067">ATP-binding</keyword>
<feature type="domain" description="Methionyl/Leucyl tRNA synthetase" evidence="12">
    <location>
        <begin position="40"/>
        <end position="172"/>
    </location>
</feature>
<dbReference type="SUPFAM" id="SSF47323">
    <property type="entry name" value="Anticodon-binding domain of a subclass of class I aminoacyl-tRNA synthetases"/>
    <property type="match status" value="1"/>
</dbReference>
<dbReference type="InterPro" id="IPR015413">
    <property type="entry name" value="Methionyl/Leucyl_tRNA_Synth"/>
</dbReference>
<dbReference type="InterPro" id="IPR009008">
    <property type="entry name" value="Val/Leu/Ile-tRNA-synth_edit"/>
</dbReference>
<dbReference type="Pfam" id="PF13603">
    <property type="entry name" value="tRNA-synt_1_2"/>
    <property type="match status" value="1"/>
</dbReference>
<dbReference type="GO" id="GO:0005829">
    <property type="term" value="C:cytosol"/>
    <property type="evidence" value="ECO:0007669"/>
    <property type="project" value="TreeGrafter"/>
</dbReference>
<dbReference type="InterPro" id="IPR013155">
    <property type="entry name" value="M/V/L/I-tRNA-synth_anticd-bd"/>
</dbReference>
<comment type="catalytic activity">
    <reaction evidence="9">
        <text>tRNA(Leu) + L-leucine + ATP = L-leucyl-tRNA(Leu) + AMP + diphosphate</text>
        <dbReference type="Rhea" id="RHEA:11688"/>
        <dbReference type="Rhea" id="RHEA-COMP:9613"/>
        <dbReference type="Rhea" id="RHEA-COMP:9622"/>
        <dbReference type="ChEBI" id="CHEBI:30616"/>
        <dbReference type="ChEBI" id="CHEBI:33019"/>
        <dbReference type="ChEBI" id="CHEBI:57427"/>
        <dbReference type="ChEBI" id="CHEBI:78442"/>
        <dbReference type="ChEBI" id="CHEBI:78494"/>
        <dbReference type="ChEBI" id="CHEBI:456215"/>
        <dbReference type="EC" id="6.1.1.4"/>
    </reaction>
</comment>
<dbReference type="InterPro" id="IPR014729">
    <property type="entry name" value="Rossmann-like_a/b/a_fold"/>
</dbReference>
<reference evidence="14" key="1">
    <citation type="submission" date="2018-05" db="EMBL/GenBank/DDBJ databases">
        <authorList>
            <person name="Lanie J.A."/>
            <person name="Ng W.-L."/>
            <person name="Kazmierczak K.M."/>
            <person name="Andrzejewski T.M."/>
            <person name="Davidsen T.M."/>
            <person name="Wayne K.J."/>
            <person name="Tettelin H."/>
            <person name="Glass J.I."/>
            <person name="Rusch D."/>
            <person name="Podicherti R."/>
            <person name="Tsui H.-C.T."/>
            <person name="Winkler M.E."/>
        </authorList>
    </citation>
    <scope>NUCLEOTIDE SEQUENCE</scope>
</reference>
<gene>
    <name evidence="14" type="ORF">METZ01_LOCUS578</name>
</gene>
<dbReference type="InterPro" id="IPR002302">
    <property type="entry name" value="Leu-tRNA-ligase"/>
</dbReference>
<dbReference type="InterPro" id="IPR002300">
    <property type="entry name" value="aa-tRNA-synth_Ia"/>
</dbReference>
<organism evidence="14">
    <name type="scientific">marine metagenome</name>
    <dbReference type="NCBI Taxonomy" id="408172"/>
    <lineage>
        <taxon>unclassified sequences</taxon>
        <taxon>metagenomes</taxon>
        <taxon>ecological metagenomes</taxon>
    </lineage>
</organism>
<evidence type="ECO:0000259" key="13">
    <source>
        <dbReference type="Pfam" id="PF13603"/>
    </source>
</evidence>
<dbReference type="CDD" id="cd07958">
    <property type="entry name" value="Anticodon_Ia_Leu_BEm"/>
    <property type="match status" value="1"/>
</dbReference>